<feature type="chain" id="PRO_5015522119" description="DUF3298 domain-containing protein" evidence="1">
    <location>
        <begin position="27"/>
        <end position="249"/>
    </location>
</feature>
<feature type="domain" description="DUF3298" evidence="2">
    <location>
        <begin position="161"/>
        <end position="235"/>
    </location>
</feature>
<evidence type="ECO:0000313" key="4">
    <source>
        <dbReference type="Proteomes" id="UP000237684"/>
    </source>
</evidence>
<organism evidence="3 4">
    <name type="scientific">Abditibacterium utsteinense</name>
    <dbReference type="NCBI Taxonomy" id="1960156"/>
    <lineage>
        <taxon>Bacteria</taxon>
        <taxon>Pseudomonadati</taxon>
        <taxon>Abditibacteriota</taxon>
        <taxon>Abditibacteriia</taxon>
        <taxon>Abditibacteriales</taxon>
        <taxon>Abditibacteriaceae</taxon>
        <taxon>Abditibacterium</taxon>
    </lineage>
</organism>
<keyword evidence="4" id="KW-1185">Reference proteome</keyword>
<dbReference type="AlphaFoldDB" id="A0A2S8SVW8"/>
<accession>A0A2S8SVW8</accession>
<dbReference type="InterPro" id="IPR037126">
    <property type="entry name" value="PdaC/RsiV-like_sf"/>
</dbReference>
<name>A0A2S8SVW8_9BACT</name>
<evidence type="ECO:0000313" key="3">
    <source>
        <dbReference type="EMBL" id="PQV64934.1"/>
    </source>
</evidence>
<dbReference type="OrthoDB" id="5637at2"/>
<dbReference type="Gene3D" id="3.90.640.20">
    <property type="entry name" value="Heat-shock cognate protein, ATPase"/>
    <property type="match status" value="1"/>
</dbReference>
<dbReference type="RefSeq" id="WP_105482805.1">
    <property type="nucleotide sequence ID" value="NZ_NIGF01000003.1"/>
</dbReference>
<dbReference type="Gene3D" id="3.30.565.40">
    <property type="entry name" value="Fervidobacterium nodosum Rt17-B1 like"/>
    <property type="match status" value="1"/>
</dbReference>
<evidence type="ECO:0000256" key="1">
    <source>
        <dbReference type="SAM" id="SignalP"/>
    </source>
</evidence>
<protein>
    <recommendedName>
        <fullName evidence="2">DUF3298 domain-containing protein</fullName>
    </recommendedName>
</protein>
<reference evidence="3 4" key="1">
    <citation type="journal article" date="2018" name="Syst. Appl. Microbiol.">
        <title>Abditibacterium utsteinense sp. nov., the first cultivated member of candidate phylum FBP, isolated from ice-free Antarctic soil samples.</title>
        <authorList>
            <person name="Tahon G."/>
            <person name="Tytgat B."/>
            <person name="Lebbe L."/>
            <person name="Carlier A."/>
            <person name="Willems A."/>
        </authorList>
    </citation>
    <scope>NUCLEOTIDE SEQUENCE [LARGE SCALE GENOMIC DNA]</scope>
    <source>
        <strain evidence="3 4">LMG 29911</strain>
    </source>
</reference>
<dbReference type="Pfam" id="PF11738">
    <property type="entry name" value="DUF3298"/>
    <property type="match status" value="1"/>
</dbReference>
<proteinExistence type="predicted"/>
<dbReference type="InterPro" id="IPR021729">
    <property type="entry name" value="DUF3298"/>
</dbReference>
<comment type="caution">
    <text evidence="3">The sequence shown here is derived from an EMBL/GenBank/DDBJ whole genome shotgun (WGS) entry which is preliminary data.</text>
</comment>
<keyword evidence="1" id="KW-0732">Signal</keyword>
<feature type="signal peptide" evidence="1">
    <location>
        <begin position="1"/>
        <end position="26"/>
    </location>
</feature>
<evidence type="ECO:0000259" key="2">
    <source>
        <dbReference type="Pfam" id="PF11738"/>
    </source>
</evidence>
<dbReference type="EMBL" id="NIGF01000003">
    <property type="protein sequence ID" value="PQV64934.1"/>
    <property type="molecule type" value="Genomic_DNA"/>
</dbReference>
<dbReference type="Proteomes" id="UP000237684">
    <property type="component" value="Unassembled WGS sequence"/>
</dbReference>
<gene>
    <name evidence="3" type="ORF">B1R32_103201</name>
</gene>
<dbReference type="InParanoid" id="A0A2S8SVW8"/>
<sequence>MKIRFMPLLFCCLFVLTGISMAPALAQKSLSGQKLTALKKVARFETLSEKGKNYTATATFPVFRARTPLARYANAQLRARAVRSFRAWLKDTGSQVKGLPDPPAPYDFEIAPSPSFFVARRLISTRLDSYEYNGGAHGMSVMSPLNFGLVKGQLKLLVLGDFFRSNSPYRTLVETKILAKLRKNPDAMWVSDGTVKHLETLQFNNFSVERDGLRWLFNPYEMGPYVAGLFEVKLSLRELGPNFHREWLR</sequence>